<sequence>MNVLQFLLILLTIFTSCVILLSPIVAAKILAKRENFNTSRELSENLTNILSQNYNSSCETDCQFEIIFIFALLSNYIKNSSDTNHSLYFKHVAGLNETQREEFVQHEVDVIREGVEILKISGKYGKIVAVQSNDILKRTKGWSIWFDGFKRTHLWKFKVLDLKAKLFVNFANSKMSDESDSEEHFHDSGSEEEDSDSATESDSEDDSDSLDGTANRDPTFRENELFAPVVEDFDESEDKIRPEFGVSRRTSPLQMLQKFLTDGIIGDVVRETNRYGEQDWTRHPASYTDWKPVDLAQIWQFLAITFMMGLVKKPSIREYWSTDELIQTPFFATVVSKSYNPKGAFMLHVIVTSSSKSDFLIVLNILPYQGKSTPLADRTWVKDLGFGGATVLTLLQGYLNKAHRVVLDNWFLGPKLAKIMLAEKTYVLGTVQRRRKGMPKMRGKLAKGRVETYCDDEILIERWSDRREVCMLNTFVPHSMRIAESSNPRNTREKPATMLLYNSIMGAVDNVDKSIKPYQSVRKSYKWYKKVVFNMIDVATYNSMILYNHLHADQRAVPYKDFVMKIVREIQEKYPTLKKPIGRPPTVPRTENPAFPVRLKPCHHIAVKHLDKNGTPSYSDCIYCKHHAEYSPKRKTTPFSCEICKVRLCIQGGDSCFKRYHTDKKLKKISTTPQNTQSQPHTQISQPRLPEDIDTLGPNAVQFILSPNHEIVVFGEDGNLLTGAQFSDESSLPPI</sequence>
<dbReference type="Proteomes" id="UP000198287">
    <property type="component" value="Unassembled WGS sequence"/>
</dbReference>
<dbReference type="Pfam" id="PF13843">
    <property type="entry name" value="DDE_Tnp_1_7"/>
    <property type="match status" value="2"/>
</dbReference>
<feature type="compositionally biased region" description="Acidic residues" evidence="1">
    <location>
        <begin position="190"/>
        <end position="209"/>
    </location>
</feature>
<evidence type="ECO:0000259" key="2">
    <source>
        <dbReference type="Pfam" id="PF13843"/>
    </source>
</evidence>
<dbReference type="OrthoDB" id="123207at2759"/>
<feature type="domain" description="PiggyBac transposable element-derived protein" evidence="2">
    <location>
        <begin position="251"/>
        <end position="336"/>
    </location>
</feature>
<keyword evidence="4" id="KW-1185">Reference proteome</keyword>
<dbReference type="AlphaFoldDB" id="A0A226EAC8"/>
<protein>
    <submittedName>
        <fullName evidence="3">PiggyBac transposable element-derived protein 4</fullName>
    </submittedName>
</protein>
<evidence type="ECO:0000313" key="4">
    <source>
        <dbReference type="Proteomes" id="UP000198287"/>
    </source>
</evidence>
<feature type="region of interest" description="Disordered" evidence="1">
    <location>
        <begin position="668"/>
        <end position="692"/>
    </location>
</feature>
<gene>
    <name evidence="3" type="ORF">Fcan01_10276</name>
</gene>
<comment type="caution">
    <text evidence="3">The sequence shown here is derived from an EMBL/GenBank/DDBJ whole genome shotgun (WGS) entry which is preliminary data.</text>
</comment>
<dbReference type="EMBL" id="LNIX01000005">
    <property type="protein sequence ID" value="OXA54592.1"/>
    <property type="molecule type" value="Genomic_DNA"/>
</dbReference>
<proteinExistence type="predicted"/>
<name>A0A226EAC8_FOLCA</name>
<dbReference type="InterPro" id="IPR029526">
    <property type="entry name" value="PGBD"/>
</dbReference>
<accession>A0A226EAC8</accession>
<evidence type="ECO:0000313" key="3">
    <source>
        <dbReference type="EMBL" id="OXA54592.1"/>
    </source>
</evidence>
<feature type="region of interest" description="Disordered" evidence="1">
    <location>
        <begin position="178"/>
        <end position="218"/>
    </location>
</feature>
<dbReference type="PANTHER" id="PTHR46599">
    <property type="entry name" value="PIGGYBAC TRANSPOSABLE ELEMENT-DERIVED PROTEIN 4"/>
    <property type="match status" value="1"/>
</dbReference>
<organism evidence="3 4">
    <name type="scientific">Folsomia candida</name>
    <name type="common">Springtail</name>
    <dbReference type="NCBI Taxonomy" id="158441"/>
    <lineage>
        <taxon>Eukaryota</taxon>
        <taxon>Metazoa</taxon>
        <taxon>Ecdysozoa</taxon>
        <taxon>Arthropoda</taxon>
        <taxon>Hexapoda</taxon>
        <taxon>Collembola</taxon>
        <taxon>Entomobryomorpha</taxon>
        <taxon>Isotomoidea</taxon>
        <taxon>Isotomidae</taxon>
        <taxon>Proisotominae</taxon>
        <taxon>Folsomia</taxon>
    </lineage>
</organism>
<feature type="compositionally biased region" description="Polar residues" evidence="1">
    <location>
        <begin position="669"/>
        <end position="686"/>
    </location>
</feature>
<evidence type="ECO:0000256" key="1">
    <source>
        <dbReference type="SAM" id="MobiDB-lite"/>
    </source>
</evidence>
<reference evidence="3 4" key="1">
    <citation type="submission" date="2015-12" db="EMBL/GenBank/DDBJ databases">
        <title>The genome of Folsomia candida.</title>
        <authorList>
            <person name="Faddeeva A."/>
            <person name="Derks M.F."/>
            <person name="Anvar Y."/>
            <person name="Smit S."/>
            <person name="Van Straalen N."/>
            <person name="Roelofs D."/>
        </authorList>
    </citation>
    <scope>NUCLEOTIDE SEQUENCE [LARGE SCALE GENOMIC DNA]</scope>
    <source>
        <strain evidence="3 4">VU population</strain>
        <tissue evidence="3">Whole body</tissue>
    </source>
</reference>
<feature type="domain" description="PiggyBac transposable element-derived protein" evidence="2">
    <location>
        <begin position="338"/>
        <end position="544"/>
    </location>
</feature>
<dbReference type="PANTHER" id="PTHR46599:SF3">
    <property type="entry name" value="PIGGYBAC TRANSPOSABLE ELEMENT-DERIVED PROTEIN 4"/>
    <property type="match status" value="1"/>
</dbReference>